<dbReference type="SMART" id="SM00878">
    <property type="entry name" value="Biotin_carb_C"/>
    <property type="match status" value="1"/>
</dbReference>
<protein>
    <recommendedName>
        <fullName evidence="1">biotin carboxylase</fullName>
        <ecNumber evidence="1">6.3.4.14</ecNumber>
    </recommendedName>
</protein>
<keyword evidence="5" id="KW-0092">Biotin</keyword>
<feature type="domain" description="Biotin carboxylation" evidence="9">
    <location>
        <begin position="7"/>
        <end position="449"/>
    </location>
</feature>
<dbReference type="Gene3D" id="3.30.470.20">
    <property type="entry name" value="ATP-grasp fold, B domain"/>
    <property type="match status" value="1"/>
</dbReference>
<accession>A0A537K4P8</accession>
<evidence type="ECO:0000259" key="9">
    <source>
        <dbReference type="PROSITE" id="PS50979"/>
    </source>
</evidence>
<evidence type="ECO:0000256" key="5">
    <source>
        <dbReference type="ARBA" id="ARBA00023267"/>
    </source>
</evidence>
<dbReference type="InterPro" id="IPR016185">
    <property type="entry name" value="PreATP-grasp_dom_sf"/>
</dbReference>
<comment type="caution">
    <text evidence="10">The sequence shown here is derived from an EMBL/GenBank/DDBJ whole genome shotgun (WGS) entry which is preliminary data.</text>
</comment>
<feature type="region of interest" description="Disordered" evidence="7">
    <location>
        <begin position="476"/>
        <end position="500"/>
    </location>
</feature>
<evidence type="ECO:0000259" key="8">
    <source>
        <dbReference type="PROSITE" id="PS50975"/>
    </source>
</evidence>
<dbReference type="PROSITE" id="PS00867">
    <property type="entry name" value="CPSASE_2"/>
    <property type="match status" value="1"/>
</dbReference>
<dbReference type="PROSITE" id="PS50979">
    <property type="entry name" value="BC"/>
    <property type="match status" value="1"/>
</dbReference>
<name>A0A537K4P8_9BACT</name>
<proteinExistence type="predicted"/>
<dbReference type="SUPFAM" id="SSF56059">
    <property type="entry name" value="Glutathione synthetase ATP-binding domain-like"/>
    <property type="match status" value="1"/>
</dbReference>
<keyword evidence="4 6" id="KW-0067">ATP-binding</keyword>
<keyword evidence="2 10" id="KW-0436">Ligase</keyword>
<dbReference type="SUPFAM" id="SSF52440">
    <property type="entry name" value="PreATP-grasp domain"/>
    <property type="match status" value="1"/>
</dbReference>
<dbReference type="PANTHER" id="PTHR18866">
    <property type="entry name" value="CARBOXYLASE:PYRUVATE/ACETYL-COA/PROPIONYL-COA CARBOXYLASE"/>
    <property type="match status" value="1"/>
</dbReference>
<dbReference type="PROSITE" id="PS00866">
    <property type="entry name" value="CPSASE_1"/>
    <property type="match status" value="1"/>
</dbReference>
<evidence type="ECO:0000256" key="6">
    <source>
        <dbReference type="PROSITE-ProRule" id="PRU00409"/>
    </source>
</evidence>
<dbReference type="Pfam" id="PF00289">
    <property type="entry name" value="Biotin_carb_N"/>
    <property type="match status" value="1"/>
</dbReference>
<reference evidence="10 11" key="1">
    <citation type="journal article" date="2019" name="Nat. Microbiol.">
        <title>Mediterranean grassland soil C-N compound turnover is dependent on rainfall and depth, and is mediated by genomically divergent microorganisms.</title>
        <authorList>
            <person name="Diamond S."/>
            <person name="Andeer P.F."/>
            <person name="Li Z."/>
            <person name="Crits-Christoph A."/>
            <person name="Burstein D."/>
            <person name="Anantharaman K."/>
            <person name="Lane K.R."/>
            <person name="Thomas B.C."/>
            <person name="Pan C."/>
            <person name="Northen T.R."/>
            <person name="Banfield J.F."/>
        </authorList>
    </citation>
    <scope>NUCLEOTIDE SEQUENCE [LARGE SCALE GENOMIC DNA]</scope>
    <source>
        <strain evidence="10">NP_3</strain>
    </source>
</reference>
<evidence type="ECO:0000256" key="7">
    <source>
        <dbReference type="SAM" id="MobiDB-lite"/>
    </source>
</evidence>
<dbReference type="GO" id="GO:0005524">
    <property type="term" value="F:ATP binding"/>
    <property type="evidence" value="ECO:0007669"/>
    <property type="project" value="UniProtKB-UniRule"/>
</dbReference>
<evidence type="ECO:0000256" key="2">
    <source>
        <dbReference type="ARBA" id="ARBA00022598"/>
    </source>
</evidence>
<dbReference type="Pfam" id="PF02786">
    <property type="entry name" value="CPSase_L_D2"/>
    <property type="match status" value="1"/>
</dbReference>
<dbReference type="Pfam" id="PF02785">
    <property type="entry name" value="Biotin_carb_C"/>
    <property type="match status" value="1"/>
</dbReference>
<dbReference type="PROSITE" id="PS50975">
    <property type="entry name" value="ATP_GRASP"/>
    <property type="match status" value="1"/>
</dbReference>
<dbReference type="AlphaFoldDB" id="A0A537K4P8"/>
<dbReference type="SUPFAM" id="SSF51246">
    <property type="entry name" value="Rudiment single hybrid motif"/>
    <property type="match status" value="1"/>
</dbReference>
<evidence type="ECO:0000313" key="10">
    <source>
        <dbReference type="EMBL" id="TMI90747.1"/>
    </source>
</evidence>
<dbReference type="InterPro" id="IPR005482">
    <property type="entry name" value="Biotin_COase_C"/>
</dbReference>
<keyword evidence="3 6" id="KW-0547">Nucleotide-binding</keyword>
<dbReference type="InterPro" id="IPR005479">
    <property type="entry name" value="CPAse_ATP-bd"/>
</dbReference>
<dbReference type="InterPro" id="IPR011761">
    <property type="entry name" value="ATP-grasp"/>
</dbReference>
<dbReference type="InterPro" id="IPR011764">
    <property type="entry name" value="Biotin_carboxylation_dom"/>
</dbReference>
<dbReference type="GO" id="GO:0046872">
    <property type="term" value="F:metal ion binding"/>
    <property type="evidence" value="ECO:0007669"/>
    <property type="project" value="InterPro"/>
</dbReference>
<dbReference type="Proteomes" id="UP000318509">
    <property type="component" value="Unassembled WGS sequence"/>
</dbReference>
<gene>
    <name evidence="10" type="ORF">E6H00_05870</name>
</gene>
<sequence length="500" mass="53184">MTTAARPLRKILIANRGEIALRVIRACRAGGRTAVAIYSDADRAALHVHAADEAYRVGGAAPADSYLNISAIVGAARRCGADAVHPGYGFLSENPAFAEACEEAGLTFIGPPAAALALCGDKSRTRRAALAAGVPVLSGTDLLSDAAAMQAAKDLTFPVLIKAAAGGGGKGIHLVERPSELVGALLLARGEARTAFGDDRIYLEQWLDRPRHVEVQILADAHGAVVHLGERECSIQRRHQKLIEESPAPALTPELRKAIGKAALAAARAVGYRNAGTVEFLVSGRAFYFLEINARLQVEHPVTEWVTGLDLVALQFGVAEGEPLPFRQGDVRPRGHAIECRISAEDVDHEFLPSVGRIGEVVLPGGPGVRVDAALSPGMEITRFYDPLLAKVIAWGPTRDEAIARLGSALRETVVTGVLTTIPFHLWTLAHPGFRSGHYHTRFVEEEWAAPSRRPDASPGRWLAALAAAALAARDDRRPPLLPPQDAGAWGRAARQDGLA</sequence>
<dbReference type="InterPro" id="IPR011054">
    <property type="entry name" value="Rudment_hybrid_motif"/>
</dbReference>
<evidence type="ECO:0000256" key="1">
    <source>
        <dbReference type="ARBA" id="ARBA00013263"/>
    </source>
</evidence>
<dbReference type="GO" id="GO:0004075">
    <property type="term" value="F:biotin carboxylase activity"/>
    <property type="evidence" value="ECO:0007669"/>
    <property type="project" value="UniProtKB-EC"/>
</dbReference>
<dbReference type="InterPro" id="IPR050856">
    <property type="entry name" value="Biotin_carboxylase_complex"/>
</dbReference>
<dbReference type="PANTHER" id="PTHR18866:SF33">
    <property type="entry name" value="METHYLCROTONOYL-COA CARBOXYLASE SUBUNIT ALPHA, MITOCHONDRIAL-RELATED"/>
    <property type="match status" value="1"/>
</dbReference>
<evidence type="ECO:0000256" key="3">
    <source>
        <dbReference type="ARBA" id="ARBA00022741"/>
    </source>
</evidence>
<dbReference type="FunFam" id="3.40.50.20:FF:000010">
    <property type="entry name" value="Propionyl-CoA carboxylase subunit alpha"/>
    <property type="match status" value="1"/>
</dbReference>
<organism evidence="10 11">
    <name type="scientific">Candidatus Segetimicrobium genomatis</name>
    <dbReference type="NCBI Taxonomy" id="2569760"/>
    <lineage>
        <taxon>Bacteria</taxon>
        <taxon>Bacillati</taxon>
        <taxon>Candidatus Sysuimicrobiota</taxon>
        <taxon>Candidatus Sysuimicrobiia</taxon>
        <taxon>Candidatus Sysuimicrobiales</taxon>
        <taxon>Candidatus Segetimicrobiaceae</taxon>
        <taxon>Candidatus Segetimicrobium</taxon>
    </lineage>
</organism>
<dbReference type="EC" id="6.3.4.14" evidence="1"/>
<dbReference type="EMBL" id="VBAK01000107">
    <property type="protein sequence ID" value="TMI90747.1"/>
    <property type="molecule type" value="Genomic_DNA"/>
</dbReference>
<evidence type="ECO:0000256" key="4">
    <source>
        <dbReference type="ARBA" id="ARBA00022840"/>
    </source>
</evidence>
<feature type="domain" description="ATP-grasp" evidence="8">
    <location>
        <begin position="126"/>
        <end position="320"/>
    </location>
</feature>
<dbReference type="InterPro" id="IPR005481">
    <property type="entry name" value="BC-like_N"/>
</dbReference>
<evidence type="ECO:0000313" key="11">
    <source>
        <dbReference type="Proteomes" id="UP000318509"/>
    </source>
</evidence>